<feature type="region of interest" description="Disordered" evidence="1">
    <location>
        <begin position="57"/>
        <end position="83"/>
    </location>
</feature>
<evidence type="ECO:0000313" key="3">
    <source>
        <dbReference type="Proteomes" id="UP000708208"/>
    </source>
</evidence>
<evidence type="ECO:0000256" key="1">
    <source>
        <dbReference type="SAM" id="MobiDB-lite"/>
    </source>
</evidence>
<evidence type="ECO:0000313" key="2">
    <source>
        <dbReference type="EMBL" id="CAG7822113.1"/>
    </source>
</evidence>
<dbReference type="Proteomes" id="UP000708208">
    <property type="component" value="Unassembled WGS sequence"/>
</dbReference>
<proteinExistence type="predicted"/>
<dbReference type="EMBL" id="CAJVCH010525368">
    <property type="protein sequence ID" value="CAG7822113.1"/>
    <property type="molecule type" value="Genomic_DNA"/>
</dbReference>
<name>A0A8J2KVG4_9HEXA</name>
<sequence length="83" mass="8671">FGDEGGEVFERLSVPVGTDGAKGVREPCGHLNRLGHEKMSRDLEPPPHCTGPANLVGRQNFQSDGGFGSTAPPPLSKHKGPPG</sequence>
<feature type="non-terminal residue" evidence="2">
    <location>
        <position position="1"/>
    </location>
</feature>
<protein>
    <submittedName>
        <fullName evidence="2">Uncharacterized protein</fullName>
    </submittedName>
</protein>
<accession>A0A8J2KVG4</accession>
<keyword evidence="3" id="KW-1185">Reference proteome</keyword>
<organism evidence="2 3">
    <name type="scientific">Allacma fusca</name>
    <dbReference type="NCBI Taxonomy" id="39272"/>
    <lineage>
        <taxon>Eukaryota</taxon>
        <taxon>Metazoa</taxon>
        <taxon>Ecdysozoa</taxon>
        <taxon>Arthropoda</taxon>
        <taxon>Hexapoda</taxon>
        <taxon>Collembola</taxon>
        <taxon>Symphypleona</taxon>
        <taxon>Sminthuridae</taxon>
        <taxon>Allacma</taxon>
    </lineage>
</organism>
<dbReference type="AlphaFoldDB" id="A0A8J2KVG4"/>
<reference evidence="2" key="1">
    <citation type="submission" date="2021-06" db="EMBL/GenBank/DDBJ databases">
        <authorList>
            <person name="Hodson N. C."/>
            <person name="Mongue J. A."/>
            <person name="Jaron S. K."/>
        </authorList>
    </citation>
    <scope>NUCLEOTIDE SEQUENCE</scope>
</reference>
<gene>
    <name evidence="2" type="ORF">AFUS01_LOCUS32404</name>
</gene>
<comment type="caution">
    <text evidence="2">The sequence shown here is derived from an EMBL/GenBank/DDBJ whole genome shotgun (WGS) entry which is preliminary data.</text>
</comment>